<feature type="region of interest" description="Disordered" evidence="6">
    <location>
        <begin position="179"/>
        <end position="219"/>
    </location>
</feature>
<keyword evidence="5 7" id="KW-0472">Membrane</keyword>
<feature type="transmembrane region" description="Helical" evidence="7">
    <location>
        <begin position="70"/>
        <end position="88"/>
    </location>
</feature>
<comment type="caution">
    <text evidence="9">The sequence shown here is derived from an EMBL/GenBank/DDBJ whole genome shotgun (WGS) entry which is preliminary data.</text>
</comment>
<dbReference type="AlphaFoldDB" id="A0A1J6WK64"/>
<dbReference type="Pfam" id="PF04347">
    <property type="entry name" value="FliO"/>
    <property type="match status" value="1"/>
</dbReference>
<feature type="compositionally biased region" description="Basic and acidic residues" evidence="6">
    <location>
        <begin position="45"/>
        <end position="56"/>
    </location>
</feature>
<evidence type="ECO:0000256" key="6">
    <source>
        <dbReference type="SAM" id="MobiDB-lite"/>
    </source>
</evidence>
<evidence type="ECO:0000256" key="2">
    <source>
        <dbReference type="ARBA" id="ARBA00022475"/>
    </source>
</evidence>
<feature type="compositionally biased region" description="Basic and acidic residues" evidence="6">
    <location>
        <begin position="194"/>
        <end position="219"/>
    </location>
</feature>
<proteinExistence type="predicted"/>
<evidence type="ECO:0000256" key="4">
    <source>
        <dbReference type="ARBA" id="ARBA00022989"/>
    </source>
</evidence>
<evidence type="ECO:0000256" key="3">
    <source>
        <dbReference type="ARBA" id="ARBA00022692"/>
    </source>
</evidence>
<reference evidence="9 10" key="1">
    <citation type="submission" date="2016-09" db="EMBL/GenBank/DDBJ databases">
        <title>Bacillus aquimaris SAMM genome sequence reveals colonization and biosurfactant production capacities.</title>
        <authorList>
            <person name="Waghmode S.R."/>
            <person name="Suryavanshi M.V."/>
        </authorList>
    </citation>
    <scope>NUCLEOTIDE SEQUENCE [LARGE SCALE GENOMIC DNA]</scope>
    <source>
        <strain evidence="9 10">SAMM</strain>
    </source>
</reference>
<evidence type="ECO:0000256" key="8">
    <source>
        <dbReference type="SAM" id="SignalP"/>
    </source>
</evidence>
<evidence type="ECO:0000313" key="9">
    <source>
        <dbReference type="EMBL" id="OIU72216.1"/>
    </source>
</evidence>
<gene>
    <name evidence="9" type="ORF">BHE18_06175</name>
</gene>
<dbReference type="EMBL" id="MINN01000074">
    <property type="protein sequence ID" value="OIU72216.1"/>
    <property type="molecule type" value="Genomic_DNA"/>
</dbReference>
<feature type="signal peptide" evidence="8">
    <location>
        <begin position="1"/>
        <end position="26"/>
    </location>
</feature>
<dbReference type="Proteomes" id="UP000182062">
    <property type="component" value="Unassembled WGS sequence"/>
</dbReference>
<sequence>MMKLQLVMSVLCILILACVGVSPAHANMKSVDDWYESPGSGENGSNKDVKPSEKENIEETQTAGVTFFDYVKMIFALIFVVALIYFLLKFINQKGRSFQQTKMINHLGGAPLGGNRSVQIVKVGNQVLVLGVGEDIQLLKEVHDEKEKEEILAYYHNGTEQVRDAKTVVSNLLTKVTGGTGSSEQGSFQSHFKKQLDEMSKGRKKMLKDLKDKENRSDE</sequence>
<dbReference type="PROSITE" id="PS51257">
    <property type="entry name" value="PROKAR_LIPOPROTEIN"/>
    <property type="match status" value="1"/>
</dbReference>
<evidence type="ECO:0000313" key="10">
    <source>
        <dbReference type="Proteomes" id="UP000182062"/>
    </source>
</evidence>
<keyword evidence="10" id="KW-1185">Reference proteome</keyword>
<dbReference type="GO" id="GO:0016020">
    <property type="term" value="C:membrane"/>
    <property type="evidence" value="ECO:0007669"/>
    <property type="project" value="InterPro"/>
</dbReference>
<protein>
    <submittedName>
        <fullName evidence="9">Uncharacterized protein</fullName>
    </submittedName>
</protein>
<accession>A0A1J6WK64</accession>
<dbReference type="InterPro" id="IPR022781">
    <property type="entry name" value="Flagellar_biosynth_FliO"/>
</dbReference>
<comment type="subcellular location">
    <subcellularLocation>
        <location evidence="1">Cell membrane</location>
    </subcellularLocation>
</comment>
<evidence type="ECO:0000256" key="1">
    <source>
        <dbReference type="ARBA" id="ARBA00004236"/>
    </source>
</evidence>
<keyword evidence="3 7" id="KW-0812">Transmembrane</keyword>
<feature type="chain" id="PRO_5009640559" evidence="8">
    <location>
        <begin position="27"/>
        <end position="219"/>
    </location>
</feature>
<keyword evidence="4 7" id="KW-1133">Transmembrane helix</keyword>
<feature type="region of interest" description="Disordered" evidence="6">
    <location>
        <begin position="35"/>
        <end position="56"/>
    </location>
</feature>
<keyword evidence="8" id="KW-0732">Signal</keyword>
<evidence type="ECO:0000256" key="7">
    <source>
        <dbReference type="SAM" id="Phobius"/>
    </source>
</evidence>
<name>A0A1J6WK64_9BACI</name>
<evidence type="ECO:0000256" key="5">
    <source>
        <dbReference type="ARBA" id="ARBA00023136"/>
    </source>
</evidence>
<dbReference type="GO" id="GO:0044781">
    <property type="term" value="P:bacterial-type flagellum organization"/>
    <property type="evidence" value="ECO:0007669"/>
    <property type="project" value="InterPro"/>
</dbReference>
<keyword evidence="2" id="KW-1003">Cell membrane</keyword>
<organism evidence="9 10">
    <name type="scientific">Rossellomorea aquimaris</name>
    <dbReference type="NCBI Taxonomy" id="189382"/>
    <lineage>
        <taxon>Bacteria</taxon>
        <taxon>Bacillati</taxon>
        <taxon>Bacillota</taxon>
        <taxon>Bacilli</taxon>
        <taxon>Bacillales</taxon>
        <taxon>Bacillaceae</taxon>
        <taxon>Rossellomorea</taxon>
    </lineage>
</organism>